<dbReference type="AlphaFoldDB" id="A0AAD6XNF5"/>
<evidence type="ECO:0000256" key="2">
    <source>
        <dbReference type="ARBA" id="ARBA00022692"/>
    </source>
</evidence>
<feature type="transmembrane region" description="Helical" evidence="5">
    <location>
        <begin position="61"/>
        <end position="80"/>
    </location>
</feature>
<keyword evidence="5" id="KW-0187">Copper transport</keyword>
<keyword evidence="3 5" id="KW-1133">Transmembrane helix</keyword>
<dbReference type="PANTHER" id="PTHR12483:SF27">
    <property type="entry name" value="COPPER TRANSPORT PROTEIN CTR1"/>
    <property type="match status" value="1"/>
</dbReference>
<comment type="similarity">
    <text evidence="5">Belongs to the copper transporter (Ctr) (TC 1.A.56) family. SLC31A subfamily.</text>
</comment>
<evidence type="ECO:0000313" key="7">
    <source>
        <dbReference type="EMBL" id="KAJ7076746.1"/>
    </source>
</evidence>
<evidence type="ECO:0000256" key="6">
    <source>
        <dbReference type="SAM" id="SignalP"/>
    </source>
</evidence>
<comment type="subcellular location">
    <subcellularLocation>
        <location evidence="1 5">Membrane</location>
        <topology evidence="1 5">Multi-pass membrane protein</topology>
    </subcellularLocation>
</comment>
<gene>
    <name evidence="7" type="ORF">B0H15DRAFT_1026433</name>
</gene>
<evidence type="ECO:0000256" key="5">
    <source>
        <dbReference type="RuleBase" id="RU367022"/>
    </source>
</evidence>
<keyword evidence="4 5" id="KW-0472">Membrane</keyword>
<feature type="signal peptide" evidence="6">
    <location>
        <begin position="1"/>
        <end position="17"/>
    </location>
</feature>
<evidence type="ECO:0000256" key="4">
    <source>
        <dbReference type="ARBA" id="ARBA00023136"/>
    </source>
</evidence>
<keyword evidence="5" id="KW-0406">Ion transport</keyword>
<sequence>MLTTLLPLALLAVPALAAENGMDMSMDDGMTMAVGTMMTTLHFSLGDTLWFAGWVPQSKGALAGACLGLFLLALVDRWVAAVRRMCEGQWARAARGLAKERERDAKGVEKARRGLEAPPFIFAHDAMRGIMHGLQALLGFAFMLAVMFFLDFTPFSLARVFMRPQSPRIPTFQAGFIIAIAGGLGVGEALFGRYAAGAGVVH</sequence>
<reference evidence="7" key="1">
    <citation type="submission" date="2023-03" db="EMBL/GenBank/DDBJ databases">
        <title>Massive genome expansion in bonnet fungi (Mycena s.s.) driven by repeated elements and novel gene families across ecological guilds.</title>
        <authorList>
            <consortium name="Lawrence Berkeley National Laboratory"/>
            <person name="Harder C.B."/>
            <person name="Miyauchi S."/>
            <person name="Viragh M."/>
            <person name="Kuo A."/>
            <person name="Thoen E."/>
            <person name="Andreopoulos B."/>
            <person name="Lu D."/>
            <person name="Skrede I."/>
            <person name="Drula E."/>
            <person name="Henrissat B."/>
            <person name="Morin E."/>
            <person name="Kohler A."/>
            <person name="Barry K."/>
            <person name="LaButti K."/>
            <person name="Morin E."/>
            <person name="Salamov A."/>
            <person name="Lipzen A."/>
            <person name="Mereny Z."/>
            <person name="Hegedus B."/>
            <person name="Baldrian P."/>
            <person name="Stursova M."/>
            <person name="Weitz H."/>
            <person name="Taylor A."/>
            <person name="Grigoriev I.V."/>
            <person name="Nagy L.G."/>
            <person name="Martin F."/>
            <person name="Kauserud H."/>
        </authorList>
    </citation>
    <scope>NUCLEOTIDE SEQUENCE</scope>
    <source>
        <strain evidence="7">CBHHK173m</strain>
    </source>
</reference>
<keyword evidence="6" id="KW-0732">Signal</keyword>
<proteinExistence type="inferred from homology"/>
<feature type="chain" id="PRO_5041924470" description="Copper transport protein" evidence="6">
    <location>
        <begin position="18"/>
        <end position="202"/>
    </location>
</feature>
<keyword evidence="5" id="KW-0813">Transport</keyword>
<dbReference type="GO" id="GO:0005886">
    <property type="term" value="C:plasma membrane"/>
    <property type="evidence" value="ECO:0007669"/>
    <property type="project" value="TreeGrafter"/>
</dbReference>
<dbReference type="InterPro" id="IPR007274">
    <property type="entry name" value="Cop_transporter"/>
</dbReference>
<dbReference type="GO" id="GO:0005375">
    <property type="term" value="F:copper ion transmembrane transporter activity"/>
    <property type="evidence" value="ECO:0007669"/>
    <property type="project" value="UniProtKB-UniRule"/>
</dbReference>
<dbReference type="PANTHER" id="PTHR12483">
    <property type="entry name" value="SOLUTE CARRIER FAMILY 31 COPPER TRANSPORTERS"/>
    <property type="match status" value="1"/>
</dbReference>
<name>A0AAD6XNF5_9AGAR</name>
<dbReference type="Proteomes" id="UP001222325">
    <property type="component" value="Unassembled WGS sequence"/>
</dbReference>
<comment type="caution">
    <text evidence="7">The sequence shown here is derived from an EMBL/GenBank/DDBJ whole genome shotgun (WGS) entry which is preliminary data.</text>
</comment>
<organism evidence="7 8">
    <name type="scientific">Mycena belliarum</name>
    <dbReference type="NCBI Taxonomy" id="1033014"/>
    <lineage>
        <taxon>Eukaryota</taxon>
        <taxon>Fungi</taxon>
        <taxon>Dikarya</taxon>
        <taxon>Basidiomycota</taxon>
        <taxon>Agaricomycotina</taxon>
        <taxon>Agaricomycetes</taxon>
        <taxon>Agaricomycetidae</taxon>
        <taxon>Agaricales</taxon>
        <taxon>Marasmiineae</taxon>
        <taxon>Mycenaceae</taxon>
        <taxon>Mycena</taxon>
    </lineage>
</organism>
<evidence type="ECO:0000256" key="3">
    <source>
        <dbReference type="ARBA" id="ARBA00022989"/>
    </source>
</evidence>
<keyword evidence="5" id="KW-0186">Copper</keyword>
<feature type="transmembrane region" description="Helical" evidence="5">
    <location>
        <begin position="174"/>
        <end position="196"/>
    </location>
</feature>
<dbReference type="EMBL" id="JARJCN010000078">
    <property type="protein sequence ID" value="KAJ7076746.1"/>
    <property type="molecule type" value="Genomic_DNA"/>
</dbReference>
<keyword evidence="8" id="KW-1185">Reference proteome</keyword>
<evidence type="ECO:0000313" key="8">
    <source>
        <dbReference type="Proteomes" id="UP001222325"/>
    </source>
</evidence>
<keyword evidence="2 5" id="KW-0812">Transmembrane</keyword>
<evidence type="ECO:0000256" key="1">
    <source>
        <dbReference type="ARBA" id="ARBA00004141"/>
    </source>
</evidence>
<dbReference type="Pfam" id="PF04145">
    <property type="entry name" value="Ctr"/>
    <property type="match status" value="1"/>
</dbReference>
<feature type="transmembrane region" description="Helical" evidence="5">
    <location>
        <begin position="137"/>
        <end position="162"/>
    </location>
</feature>
<accession>A0AAD6XNF5</accession>
<protein>
    <recommendedName>
        <fullName evidence="5">Copper transport protein</fullName>
    </recommendedName>
</protein>